<name>A0ABQ5QAE6_9BACT</name>
<dbReference type="PANTHER" id="PTHR11122:SF13">
    <property type="entry name" value="GLUCOSE-6-PHOSPHATE 1-EPIMERASE"/>
    <property type="match status" value="1"/>
</dbReference>
<dbReference type="PANTHER" id="PTHR11122">
    <property type="entry name" value="APOSPORY-ASSOCIATED PROTEIN C-RELATED"/>
    <property type="match status" value="1"/>
</dbReference>
<comment type="caution">
    <text evidence="1">The sequence shown here is derived from an EMBL/GenBank/DDBJ whole genome shotgun (WGS) entry which is preliminary data.</text>
</comment>
<accession>A0ABQ5QAE6</accession>
<dbReference type="Pfam" id="PF01263">
    <property type="entry name" value="Aldose_epim"/>
    <property type="match status" value="1"/>
</dbReference>
<dbReference type="SUPFAM" id="SSF74650">
    <property type="entry name" value="Galactose mutarotase-like"/>
    <property type="match status" value="1"/>
</dbReference>
<organism evidence="1 2">
    <name type="scientific">Geothrix limicola</name>
    <dbReference type="NCBI Taxonomy" id="2927978"/>
    <lineage>
        <taxon>Bacteria</taxon>
        <taxon>Pseudomonadati</taxon>
        <taxon>Acidobacteriota</taxon>
        <taxon>Holophagae</taxon>
        <taxon>Holophagales</taxon>
        <taxon>Holophagaceae</taxon>
        <taxon>Geothrix</taxon>
    </lineage>
</organism>
<dbReference type="InterPro" id="IPR014718">
    <property type="entry name" value="GH-type_carb-bd"/>
</dbReference>
<reference evidence="1 2" key="1">
    <citation type="journal article" date="2023" name="Antonie Van Leeuwenhoek">
        <title>Mesoterricola silvestris gen. nov., sp. nov., Mesoterricola sediminis sp. nov., Geothrix oryzae sp. nov., Geothrix edaphica sp. nov., Geothrix rubra sp. nov., and Geothrix limicola sp. nov., six novel members of Acidobacteriota isolated from soils.</title>
        <authorList>
            <person name="Itoh H."/>
            <person name="Sugisawa Y."/>
            <person name="Mise K."/>
            <person name="Xu Z."/>
            <person name="Kuniyasu M."/>
            <person name="Ushijima N."/>
            <person name="Kawano K."/>
            <person name="Kobayashi E."/>
            <person name="Shiratori Y."/>
            <person name="Masuda Y."/>
            <person name="Senoo K."/>
        </authorList>
    </citation>
    <scope>NUCLEOTIDE SEQUENCE [LARGE SCALE GENOMIC DNA]</scope>
    <source>
        <strain evidence="1 2">Red804</strain>
    </source>
</reference>
<dbReference type="EMBL" id="BSDE01000001">
    <property type="protein sequence ID" value="GLH71648.1"/>
    <property type="molecule type" value="Genomic_DNA"/>
</dbReference>
<keyword evidence="2" id="KW-1185">Reference proteome</keyword>
<dbReference type="Gene3D" id="2.70.98.10">
    <property type="match status" value="1"/>
</dbReference>
<evidence type="ECO:0000313" key="1">
    <source>
        <dbReference type="EMBL" id="GLH71648.1"/>
    </source>
</evidence>
<evidence type="ECO:0000313" key="2">
    <source>
        <dbReference type="Proteomes" id="UP001165069"/>
    </source>
</evidence>
<dbReference type="CDD" id="cd09024">
    <property type="entry name" value="Aldose_epim_lacX"/>
    <property type="match status" value="1"/>
</dbReference>
<dbReference type="Proteomes" id="UP001165069">
    <property type="component" value="Unassembled WGS sequence"/>
</dbReference>
<protein>
    <submittedName>
        <fullName evidence="1">Aldose 1-epimerase</fullName>
    </submittedName>
</protein>
<proteinExistence type="predicted"/>
<dbReference type="InterPro" id="IPR037481">
    <property type="entry name" value="LacX"/>
</dbReference>
<dbReference type="InterPro" id="IPR008183">
    <property type="entry name" value="Aldose_1/G6P_1-epimerase"/>
</dbReference>
<sequence>MDIHRLHLDGSEALIAPAGAELQALRLGGSDLLWTADPLWPRHAPLLFPIVGALKDDQLRHRGATFPMPKHGFARNRDFTWIERDATRCLLELKDDEATRKNYPFAFRLRVAYTLEASGLRMDLDLHNPGAEPLPASLGLHPAFRWPLVPQISKAAHRLVFDADEPGPLRRLDAHGLLTPDLHPTPIRERTLPLREDLFIDDALLFLEPRSRGLRFEAEGGPALRLRWEGFPHLGIWTKPNPGPAYLCIEPWEGHADPAGWDGEFAEKPGSFLLPPGSTRHWVMTTSLEP</sequence>
<dbReference type="InterPro" id="IPR011013">
    <property type="entry name" value="Gal_mutarotase_sf_dom"/>
</dbReference>
<gene>
    <name evidence="1" type="ORF">GETHLI_01500</name>
</gene>
<dbReference type="RefSeq" id="WP_285568985.1">
    <property type="nucleotide sequence ID" value="NZ_BSDE01000001.1"/>
</dbReference>